<gene>
    <name evidence="9" type="ORF">DF183_10575</name>
</gene>
<dbReference type="CDD" id="cd06550">
    <property type="entry name" value="TM_ABC_iron-siderophores_like"/>
    <property type="match status" value="1"/>
</dbReference>
<keyword evidence="3" id="KW-0813">Transport</keyword>
<dbReference type="InterPro" id="IPR000522">
    <property type="entry name" value="ABC_transptr_permease_BtuC"/>
</dbReference>
<dbReference type="PANTHER" id="PTHR30472:SF70">
    <property type="entry name" value="MOLYBDATE IMPORT SYSTEM PERMEASE PROTEIN MOLB"/>
    <property type="match status" value="1"/>
</dbReference>
<keyword evidence="4" id="KW-1003">Cell membrane</keyword>
<dbReference type="GO" id="GO:0022857">
    <property type="term" value="F:transmembrane transporter activity"/>
    <property type="evidence" value="ECO:0007669"/>
    <property type="project" value="InterPro"/>
</dbReference>
<evidence type="ECO:0000256" key="3">
    <source>
        <dbReference type="ARBA" id="ARBA00022448"/>
    </source>
</evidence>
<dbReference type="Gene3D" id="1.10.3470.10">
    <property type="entry name" value="ABC transporter involved in vitamin B12 uptake, BtuC"/>
    <property type="match status" value="1"/>
</dbReference>
<dbReference type="GO" id="GO:0005886">
    <property type="term" value="C:plasma membrane"/>
    <property type="evidence" value="ECO:0007669"/>
    <property type="project" value="UniProtKB-SubCell"/>
</dbReference>
<dbReference type="PANTHER" id="PTHR30472">
    <property type="entry name" value="FERRIC ENTEROBACTIN TRANSPORT SYSTEM PERMEASE PROTEIN"/>
    <property type="match status" value="1"/>
</dbReference>
<dbReference type="FunFam" id="1.10.3470.10:FF:000001">
    <property type="entry name" value="Vitamin B12 ABC transporter permease BtuC"/>
    <property type="match status" value="1"/>
</dbReference>
<name>A0A2U2BHY8_ALCFA</name>
<feature type="transmembrane region" description="Helical" evidence="8">
    <location>
        <begin position="124"/>
        <end position="142"/>
    </location>
</feature>
<dbReference type="STRING" id="511.UZ73_14540"/>
<feature type="transmembrane region" description="Helical" evidence="8">
    <location>
        <begin position="151"/>
        <end position="176"/>
    </location>
</feature>
<keyword evidence="7 8" id="KW-0472">Membrane</keyword>
<dbReference type="GeneID" id="29370147"/>
<evidence type="ECO:0000256" key="1">
    <source>
        <dbReference type="ARBA" id="ARBA00004651"/>
    </source>
</evidence>
<organism evidence="9 10">
    <name type="scientific">Alcaligenes faecalis</name>
    <dbReference type="NCBI Taxonomy" id="511"/>
    <lineage>
        <taxon>Bacteria</taxon>
        <taxon>Pseudomonadati</taxon>
        <taxon>Pseudomonadota</taxon>
        <taxon>Betaproteobacteria</taxon>
        <taxon>Burkholderiales</taxon>
        <taxon>Alcaligenaceae</taxon>
        <taxon>Alcaligenes</taxon>
    </lineage>
</organism>
<dbReference type="EMBL" id="QEXO01000003">
    <property type="protein sequence ID" value="PWE13619.1"/>
    <property type="molecule type" value="Genomic_DNA"/>
</dbReference>
<feature type="transmembrane region" description="Helical" evidence="8">
    <location>
        <begin position="313"/>
        <end position="332"/>
    </location>
</feature>
<comment type="caution">
    <text evidence="9">The sequence shown here is derived from an EMBL/GenBank/DDBJ whole genome shotgun (WGS) entry which is preliminary data.</text>
</comment>
<dbReference type="AlphaFoldDB" id="A0A2U2BHY8"/>
<dbReference type="KEGG" id="afa:UZ73_14540"/>
<keyword evidence="6 8" id="KW-1133">Transmembrane helix</keyword>
<evidence type="ECO:0000256" key="5">
    <source>
        <dbReference type="ARBA" id="ARBA00022692"/>
    </source>
</evidence>
<accession>A0A2U2BHY8</accession>
<keyword evidence="5 8" id="KW-0812">Transmembrane</keyword>
<dbReference type="SUPFAM" id="SSF81345">
    <property type="entry name" value="ABC transporter involved in vitamin B12 uptake, BtuC"/>
    <property type="match status" value="1"/>
</dbReference>
<dbReference type="Proteomes" id="UP000245216">
    <property type="component" value="Unassembled WGS sequence"/>
</dbReference>
<evidence type="ECO:0000256" key="8">
    <source>
        <dbReference type="SAM" id="Phobius"/>
    </source>
</evidence>
<feature type="transmembrane region" description="Helical" evidence="8">
    <location>
        <begin position="99"/>
        <end position="118"/>
    </location>
</feature>
<feature type="transmembrane region" description="Helical" evidence="8">
    <location>
        <begin position="69"/>
        <end position="87"/>
    </location>
</feature>
<evidence type="ECO:0000256" key="6">
    <source>
        <dbReference type="ARBA" id="ARBA00022989"/>
    </source>
</evidence>
<dbReference type="Pfam" id="PF01032">
    <property type="entry name" value="FecCD"/>
    <property type="match status" value="1"/>
</dbReference>
<sequence>MKASLPYGLLLLLLGLILAVLVVFALGQGAYPLSGTEVLRALAAGFGSDPEAGQNQAVRVVWDLRLPRIAAALLVGAALSTAGAAYQTMFRNPLVSPDILGVSSGAGLGAILAIYLNFSLFGVQMAAFVGGLLAVGIVLSLARMLRHHPPILILVLAGMAVGTLLGAALSLIKILADPYSQLPSMTFWLLGGLSAVRSYEVWPAAMMVLACIVPVWLLRWRINVLALQDEEARSLGMPVSALRCLLIVCATLMTAVCVALAGIIGWVGLLIPHAARLLVGPDFSRLLPVCLLVGAAFLLLTDTLARSIGTLELPLGVLTALVGAPGFLLLLARGARQR</sequence>
<dbReference type="InterPro" id="IPR037294">
    <property type="entry name" value="ABC_BtuC-like"/>
</dbReference>
<evidence type="ECO:0000256" key="4">
    <source>
        <dbReference type="ARBA" id="ARBA00022475"/>
    </source>
</evidence>
<proteinExistence type="inferred from homology"/>
<evidence type="ECO:0000256" key="7">
    <source>
        <dbReference type="ARBA" id="ARBA00023136"/>
    </source>
</evidence>
<comment type="similarity">
    <text evidence="2">Belongs to the binding-protein-dependent transport system permease family. FecCD subfamily.</text>
</comment>
<evidence type="ECO:0000256" key="2">
    <source>
        <dbReference type="ARBA" id="ARBA00007935"/>
    </source>
</evidence>
<dbReference type="GO" id="GO:0033214">
    <property type="term" value="P:siderophore-iron import into cell"/>
    <property type="evidence" value="ECO:0007669"/>
    <property type="project" value="TreeGrafter"/>
</dbReference>
<reference evidence="9 10" key="1">
    <citation type="submission" date="2018-05" db="EMBL/GenBank/DDBJ databases">
        <title>Genome Sequence of an Efficient Indole-Degrading Bacterium, Alcaligenes sp.YBY.</title>
        <authorList>
            <person name="Yang B."/>
        </authorList>
    </citation>
    <scope>NUCLEOTIDE SEQUENCE [LARGE SCALE GENOMIC DNA]</scope>
    <source>
        <strain evidence="9 10">YBY</strain>
    </source>
</reference>
<comment type="subcellular location">
    <subcellularLocation>
        <location evidence="1">Cell membrane</location>
        <topology evidence="1">Multi-pass membrane protein</topology>
    </subcellularLocation>
</comment>
<protein>
    <submittedName>
        <fullName evidence="9">Iron ABC transporter permease</fullName>
    </submittedName>
</protein>
<reference evidence="9 10" key="2">
    <citation type="submission" date="2018-05" db="EMBL/GenBank/DDBJ databases">
        <authorList>
            <person name="Lanie J.A."/>
            <person name="Ng W.-L."/>
            <person name="Kazmierczak K.M."/>
            <person name="Andrzejewski T.M."/>
            <person name="Davidsen T.M."/>
            <person name="Wayne K.J."/>
            <person name="Tettelin H."/>
            <person name="Glass J.I."/>
            <person name="Rusch D."/>
            <person name="Podicherti R."/>
            <person name="Tsui H.-C.T."/>
            <person name="Winkler M.E."/>
        </authorList>
    </citation>
    <scope>NUCLEOTIDE SEQUENCE [LARGE SCALE GENOMIC DNA]</scope>
    <source>
        <strain evidence="9 10">YBY</strain>
    </source>
</reference>
<feature type="transmembrane region" description="Helical" evidence="8">
    <location>
        <begin position="201"/>
        <end position="220"/>
    </location>
</feature>
<evidence type="ECO:0000313" key="10">
    <source>
        <dbReference type="Proteomes" id="UP000245216"/>
    </source>
</evidence>
<evidence type="ECO:0000313" key="9">
    <source>
        <dbReference type="EMBL" id="PWE13619.1"/>
    </source>
</evidence>
<feature type="transmembrane region" description="Helical" evidence="8">
    <location>
        <begin position="283"/>
        <end position="301"/>
    </location>
</feature>
<feature type="transmembrane region" description="Helical" evidence="8">
    <location>
        <begin position="241"/>
        <end position="271"/>
    </location>
</feature>
<dbReference type="RefSeq" id="WP_045929764.1">
    <property type="nucleotide sequence ID" value="NZ_CP013119.1"/>
</dbReference>